<reference evidence="2" key="1">
    <citation type="submission" date="2023-06" db="EMBL/GenBank/DDBJ databases">
        <authorList>
            <consortium name="Lawrence Berkeley National Laboratory"/>
            <person name="Ahrendt S."/>
            <person name="Sahu N."/>
            <person name="Indic B."/>
            <person name="Wong-Bajracharya J."/>
            <person name="Merenyi Z."/>
            <person name="Ke H.-M."/>
            <person name="Monk M."/>
            <person name="Kocsube S."/>
            <person name="Drula E."/>
            <person name="Lipzen A."/>
            <person name="Balint B."/>
            <person name="Henrissat B."/>
            <person name="Andreopoulos B."/>
            <person name="Martin F.M."/>
            <person name="Harder C.B."/>
            <person name="Rigling D."/>
            <person name="Ford K.L."/>
            <person name="Foster G.D."/>
            <person name="Pangilinan J."/>
            <person name="Papanicolaou A."/>
            <person name="Barry K."/>
            <person name="LaButti K."/>
            <person name="Viragh M."/>
            <person name="Koriabine M."/>
            <person name="Yan M."/>
            <person name="Riley R."/>
            <person name="Champramary S."/>
            <person name="Plett K.L."/>
            <person name="Tsai I.J."/>
            <person name="Slot J."/>
            <person name="Sipos G."/>
            <person name="Plett J."/>
            <person name="Nagy L.G."/>
            <person name="Grigoriev I.V."/>
        </authorList>
    </citation>
    <scope>NUCLEOTIDE SEQUENCE</scope>
    <source>
        <strain evidence="2">ICMP 16352</strain>
    </source>
</reference>
<organism evidence="2 3">
    <name type="scientific">Armillaria novae-zelandiae</name>
    <dbReference type="NCBI Taxonomy" id="153914"/>
    <lineage>
        <taxon>Eukaryota</taxon>
        <taxon>Fungi</taxon>
        <taxon>Dikarya</taxon>
        <taxon>Basidiomycota</taxon>
        <taxon>Agaricomycotina</taxon>
        <taxon>Agaricomycetes</taxon>
        <taxon>Agaricomycetidae</taxon>
        <taxon>Agaricales</taxon>
        <taxon>Marasmiineae</taxon>
        <taxon>Physalacriaceae</taxon>
        <taxon>Armillaria</taxon>
    </lineage>
</organism>
<dbReference type="EMBL" id="JAUEPR010000038">
    <property type="protein sequence ID" value="KAK0472729.1"/>
    <property type="molecule type" value="Genomic_DNA"/>
</dbReference>
<dbReference type="Proteomes" id="UP001175227">
    <property type="component" value="Unassembled WGS sequence"/>
</dbReference>
<protein>
    <submittedName>
        <fullName evidence="2">Uncharacterized protein</fullName>
    </submittedName>
</protein>
<feature type="region of interest" description="Disordered" evidence="1">
    <location>
        <begin position="1"/>
        <end position="45"/>
    </location>
</feature>
<proteinExistence type="predicted"/>
<comment type="caution">
    <text evidence="2">The sequence shown here is derived from an EMBL/GenBank/DDBJ whole genome shotgun (WGS) entry which is preliminary data.</text>
</comment>
<dbReference type="AlphaFoldDB" id="A0AA39NW84"/>
<evidence type="ECO:0000256" key="1">
    <source>
        <dbReference type="SAM" id="MobiDB-lite"/>
    </source>
</evidence>
<evidence type="ECO:0000313" key="3">
    <source>
        <dbReference type="Proteomes" id="UP001175227"/>
    </source>
</evidence>
<feature type="compositionally biased region" description="Polar residues" evidence="1">
    <location>
        <begin position="1"/>
        <end position="25"/>
    </location>
</feature>
<sequence>MADTLGNSAEAPTSQLSATGDNVHSTAIPEDPVAQRNPPSGTFFWNQQESTAFVSMVSGAGPRDHKACYPLDPYGQEISENARIWSIYLDEAADFDANML</sequence>
<gene>
    <name evidence="2" type="ORF">IW261DRAFT_1570564</name>
</gene>
<name>A0AA39NW84_9AGAR</name>
<accession>A0AA39NW84</accession>
<keyword evidence="3" id="KW-1185">Reference proteome</keyword>
<evidence type="ECO:0000313" key="2">
    <source>
        <dbReference type="EMBL" id="KAK0472729.1"/>
    </source>
</evidence>